<organism evidence="2 3">
    <name type="scientific">Steinernema carpocapsae</name>
    <name type="common">Entomopathogenic nematode</name>
    <dbReference type="NCBI Taxonomy" id="34508"/>
    <lineage>
        <taxon>Eukaryota</taxon>
        <taxon>Metazoa</taxon>
        <taxon>Ecdysozoa</taxon>
        <taxon>Nematoda</taxon>
        <taxon>Chromadorea</taxon>
        <taxon>Rhabditida</taxon>
        <taxon>Tylenchina</taxon>
        <taxon>Panagrolaimomorpha</taxon>
        <taxon>Strongyloidoidea</taxon>
        <taxon>Steinernematidae</taxon>
        <taxon>Steinernema</taxon>
    </lineage>
</organism>
<evidence type="ECO:0000256" key="1">
    <source>
        <dbReference type="SAM" id="MobiDB-lite"/>
    </source>
</evidence>
<keyword evidence="3" id="KW-1185">Reference proteome</keyword>
<evidence type="ECO:0000313" key="2">
    <source>
        <dbReference type="EMBL" id="TMS39584.1"/>
    </source>
</evidence>
<gene>
    <name evidence="2" type="ORF">L596_006084</name>
</gene>
<proteinExistence type="predicted"/>
<sequence>MCGRASQNSSSRVNGLQSKHSSVFVRAPRTTQRVIAVHWTEAGLDVISLHSPVVCHTHSLSLHFPFHGRREGTTTRRVFGLRALGQSLVSSG</sequence>
<reference evidence="2 3" key="1">
    <citation type="journal article" date="2015" name="Genome Biol.">
        <title>Comparative genomics of Steinernema reveals deeply conserved gene regulatory networks.</title>
        <authorList>
            <person name="Dillman A.R."/>
            <person name="Macchietto M."/>
            <person name="Porter C.F."/>
            <person name="Rogers A."/>
            <person name="Williams B."/>
            <person name="Antoshechkin I."/>
            <person name="Lee M.M."/>
            <person name="Goodwin Z."/>
            <person name="Lu X."/>
            <person name="Lewis E.E."/>
            <person name="Goodrich-Blair H."/>
            <person name="Stock S.P."/>
            <person name="Adams B.J."/>
            <person name="Sternberg P.W."/>
            <person name="Mortazavi A."/>
        </authorList>
    </citation>
    <scope>NUCLEOTIDE SEQUENCE [LARGE SCALE GENOMIC DNA]</scope>
    <source>
        <strain evidence="2 3">ALL</strain>
    </source>
</reference>
<feature type="region of interest" description="Disordered" evidence="1">
    <location>
        <begin position="1"/>
        <end position="20"/>
    </location>
</feature>
<dbReference type="AlphaFoldDB" id="A0A4U8V2E2"/>
<name>A0A4U8V2E2_STECR</name>
<accession>A0A4U8V2E2</accession>
<reference evidence="2 3" key="2">
    <citation type="journal article" date="2019" name="G3 (Bethesda)">
        <title>Hybrid Assembly of the Genome of the Entomopathogenic Nematode Steinernema carpocapsae Identifies the X-Chromosome.</title>
        <authorList>
            <person name="Serra L."/>
            <person name="Macchietto M."/>
            <person name="Macias-Munoz A."/>
            <person name="McGill C.J."/>
            <person name="Rodriguez I.M."/>
            <person name="Rodriguez B."/>
            <person name="Murad R."/>
            <person name="Mortazavi A."/>
        </authorList>
    </citation>
    <scope>NUCLEOTIDE SEQUENCE [LARGE SCALE GENOMIC DNA]</scope>
    <source>
        <strain evidence="2 3">ALL</strain>
    </source>
</reference>
<dbReference type="Proteomes" id="UP000298663">
    <property type="component" value="Unassembled WGS sequence"/>
</dbReference>
<dbReference type="EMBL" id="AZBU02000001">
    <property type="protein sequence ID" value="TMS39584.1"/>
    <property type="molecule type" value="Genomic_DNA"/>
</dbReference>
<evidence type="ECO:0000313" key="3">
    <source>
        <dbReference type="Proteomes" id="UP000298663"/>
    </source>
</evidence>
<comment type="caution">
    <text evidence="2">The sequence shown here is derived from an EMBL/GenBank/DDBJ whole genome shotgun (WGS) entry which is preliminary data.</text>
</comment>
<protein>
    <submittedName>
        <fullName evidence="2">Uncharacterized protein</fullName>
    </submittedName>
</protein>